<keyword evidence="3" id="KW-1185">Reference proteome</keyword>
<evidence type="ECO:0000256" key="1">
    <source>
        <dbReference type="SAM" id="MobiDB-lite"/>
    </source>
</evidence>
<dbReference type="Proteomes" id="UP000198928">
    <property type="component" value="Unassembled WGS sequence"/>
</dbReference>
<sequence length="178" mass="19843">MAGFNALAEQVRDPGRDPSQRRQALRKCLERFAPYGHRATWHHLCARAGISPDDRSPDPERLVAALEELEEAREVWLAYERDFARRRREQKHVGVRQPPGDAWHRRCWGGRGLLPVEDPGAAPPAPLAEVLRRLVREAEAREARRAAQAMHSAEQAPRARRPGTVAHGNGAGRVAVGG</sequence>
<organism evidence="2 3">
    <name type="scientific">Streptomyces pini</name>
    <dbReference type="NCBI Taxonomy" id="1520580"/>
    <lineage>
        <taxon>Bacteria</taxon>
        <taxon>Bacillati</taxon>
        <taxon>Actinomycetota</taxon>
        <taxon>Actinomycetes</taxon>
        <taxon>Kitasatosporales</taxon>
        <taxon>Streptomycetaceae</taxon>
        <taxon>Streptomyces</taxon>
    </lineage>
</organism>
<dbReference type="EMBL" id="FOSG01000019">
    <property type="protein sequence ID" value="SFL46669.1"/>
    <property type="molecule type" value="Genomic_DNA"/>
</dbReference>
<evidence type="ECO:0000313" key="2">
    <source>
        <dbReference type="EMBL" id="SFL46669.1"/>
    </source>
</evidence>
<dbReference type="AlphaFoldDB" id="A0A1I4HWT9"/>
<feature type="region of interest" description="Disordered" evidence="1">
    <location>
        <begin position="1"/>
        <end position="22"/>
    </location>
</feature>
<feature type="region of interest" description="Disordered" evidence="1">
    <location>
        <begin position="141"/>
        <end position="178"/>
    </location>
</feature>
<feature type="compositionally biased region" description="Basic and acidic residues" evidence="1">
    <location>
        <begin position="10"/>
        <end position="20"/>
    </location>
</feature>
<protein>
    <submittedName>
        <fullName evidence="2">Uncharacterized protein</fullName>
    </submittedName>
</protein>
<dbReference type="RefSeq" id="WP_245793942.1">
    <property type="nucleotide sequence ID" value="NZ_FOSG01000019.1"/>
</dbReference>
<name>A0A1I4HWT9_9ACTN</name>
<accession>A0A1I4HWT9</accession>
<evidence type="ECO:0000313" key="3">
    <source>
        <dbReference type="Proteomes" id="UP000198928"/>
    </source>
</evidence>
<feature type="compositionally biased region" description="Gly residues" evidence="1">
    <location>
        <begin position="169"/>
        <end position="178"/>
    </location>
</feature>
<reference evidence="3" key="1">
    <citation type="submission" date="2016-10" db="EMBL/GenBank/DDBJ databases">
        <authorList>
            <person name="Varghese N."/>
            <person name="Submissions S."/>
        </authorList>
    </citation>
    <scope>NUCLEOTIDE SEQUENCE [LARGE SCALE GENOMIC DNA]</scope>
    <source>
        <strain evidence="3">PL19</strain>
    </source>
</reference>
<gene>
    <name evidence="2" type="ORF">SAMN05192584_11972</name>
</gene>
<proteinExistence type="predicted"/>